<dbReference type="Proteomes" id="UP000324222">
    <property type="component" value="Unassembled WGS sequence"/>
</dbReference>
<feature type="region of interest" description="Disordered" evidence="1">
    <location>
        <begin position="1"/>
        <end position="74"/>
    </location>
</feature>
<evidence type="ECO:0000313" key="2">
    <source>
        <dbReference type="EMBL" id="MPC54611.1"/>
    </source>
</evidence>
<evidence type="ECO:0000313" key="3">
    <source>
        <dbReference type="Proteomes" id="UP000324222"/>
    </source>
</evidence>
<dbReference type="AlphaFoldDB" id="A0A5B7G433"/>
<comment type="caution">
    <text evidence="2">The sequence shown here is derived from an EMBL/GenBank/DDBJ whole genome shotgun (WGS) entry which is preliminary data.</text>
</comment>
<evidence type="ECO:0000256" key="1">
    <source>
        <dbReference type="SAM" id="MobiDB-lite"/>
    </source>
</evidence>
<proteinExistence type="predicted"/>
<organism evidence="2 3">
    <name type="scientific">Portunus trituberculatus</name>
    <name type="common">Swimming crab</name>
    <name type="synonym">Neptunus trituberculatus</name>
    <dbReference type="NCBI Taxonomy" id="210409"/>
    <lineage>
        <taxon>Eukaryota</taxon>
        <taxon>Metazoa</taxon>
        <taxon>Ecdysozoa</taxon>
        <taxon>Arthropoda</taxon>
        <taxon>Crustacea</taxon>
        <taxon>Multicrustacea</taxon>
        <taxon>Malacostraca</taxon>
        <taxon>Eumalacostraca</taxon>
        <taxon>Eucarida</taxon>
        <taxon>Decapoda</taxon>
        <taxon>Pleocyemata</taxon>
        <taxon>Brachyura</taxon>
        <taxon>Eubrachyura</taxon>
        <taxon>Portunoidea</taxon>
        <taxon>Portunidae</taxon>
        <taxon>Portuninae</taxon>
        <taxon>Portunus</taxon>
    </lineage>
</organism>
<name>A0A5B7G433_PORTR</name>
<sequence>MTVGPSALPDPSPHPPAAGYLLTLPGDTTPCRRGEAAAGSHRAPHNRAMQPPQLQQLRARSKRGGDSSSLFTCISTDPTMRPRVLAIPSLVSMTLLPAPTFASPCLFPAYHRGLAVPAT</sequence>
<reference evidence="2 3" key="1">
    <citation type="submission" date="2019-05" db="EMBL/GenBank/DDBJ databases">
        <title>Another draft genome of Portunus trituberculatus and its Hox gene families provides insights of decapod evolution.</title>
        <authorList>
            <person name="Jeong J.-H."/>
            <person name="Song I."/>
            <person name="Kim S."/>
            <person name="Choi T."/>
            <person name="Kim D."/>
            <person name="Ryu S."/>
            <person name="Kim W."/>
        </authorList>
    </citation>
    <scope>NUCLEOTIDE SEQUENCE [LARGE SCALE GENOMIC DNA]</scope>
    <source>
        <tissue evidence="2">Muscle</tissue>
    </source>
</reference>
<dbReference type="EMBL" id="VSRR010012493">
    <property type="protein sequence ID" value="MPC54611.1"/>
    <property type="molecule type" value="Genomic_DNA"/>
</dbReference>
<protein>
    <submittedName>
        <fullName evidence="2">Uncharacterized protein</fullName>
    </submittedName>
</protein>
<accession>A0A5B7G433</accession>
<gene>
    <name evidence="2" type="ORF">E2C01_048534</name>
</gene>
<keyword evidence="3" id="KW-1185">Reference proteome</keyword>